<dbReference type="STRING" id="1423731.FC81_GL000403"/>
<reference evidence="8 9" key="1">
    <citation type="journal article" date="2015" name="Genome Announc.">
        <title>Expanding the biotechnology potential of lactobacilli through comparative genomics of 213 strains and associated genera.</title>
        <authorList>
            <person name="Sun Z."/>
            <person name="Harris H.M."/>
            <person name="McCann A."/>
            <person name="Guo C."/>
            <person name="Argimon S."/>
            <person name="Zhang W."/>
            <person name="Yang X."/>
            <person name="Jeffery I.B."/>
            <person name="Cooney J.C."/>
            <person name="Kagawa T.F."/>
            <person name="Liu W."/>
            <person name="Song Y."/>
            <person name="Salvetti E."/>
            <person name="Wrobel A."/>
            <person name="Rasinkangas P."/>
            <person name="Parkhill J."/>
            <person name="Rea M.C."/>
            <person name="O'Sullivan O."/>
            <person name="Ritari J."/>
            <person name="Douillard F.P."/>
            <person name="Paul Ross R."/>
            <person name="Yang R."/>
            <person name="Briner A.E."/>
            <person name="Felis G.E."/>
            <person name="de Vos W.M."/>
            <person name="Barrangou R."/>
            <person name="Klaenhammer T.R."/>
            <person name="Caufield P.W."/>
            <person name="Cui Y."/>
            <person name="Zhang H."/>
            <person name="O'Toole P.W."/>
        </authorList>
    </citation>
    <scope>NUCLEOTIDE SEQUENCE [LARGE SCALE GENOMIC DNA]</scope>
    <source>
        <strain evidence="8 9">DSM 19910</strain>
    </source>
</reference>
<dbReference type="GO" id="GO:0005886">
    <property type="term" value="C:plasma membrane"/>
    <property type="evidence" value="ECO:0007669"/>
    <property type="project" value="UniProtKB-SubCell"/>
</dbReference>
<sequence length="278" mass="32113">MNFLLGALNPIAFTLGPIEVHWYGIIIASAVVLAVYLSVKEGRKRGIIDDDIYDMLLWALPFSIISARLYYVIFQWSYYADHLNEVYRVWDGGIAIYGALIGALITVIVFCRKRKIPVFLMLDVIAPTVILAQGIGRWGNFMNQEAYGAVTSLEFLQKLHLPIFIIQQMNIQGAYRQPTFLYESLWNIAGFIILFCLRGRKNLFKRGDVFLSYVTWYSLGRFFIEQMRTDSLMLGALRVSQWLSLVLFVGAIAMCLLKRYWQPLEPWYLEGITKYDNK</sequence>
<dbReference type="Pfam" id="PF01790">
    <property type="entry name" value="LGT"/>
    <property type="match status" value="1"/>
</dbReference>
<dbReference type="HAMAP" id="MF_01147">
    <property type="entry name" value="Lgt"/>
    <property type="match status" value="1"/>
</dbReference>
<evidence type="ECO:0000256" key="2">
    <source>
        <dbReference type="ARBA" id="ARBA00022475"/>
    </source>
</evidence>
<evidence type="ECO:0000313" key="9">
    <source>
        <dbReference type="Proteomes" id="UP000051621"/>
    </source>
</evidence>
<comment type="catalytic activity">
    <reaction evidence="7">
        <text>L-cysteinyl-[prolipoprotein] + a 1,2-diacyl-sn-glycero-3-phospho-(1'-sn-glycerol) = an S-1,2-diacyl-sn-glyceryl-L-cysteinyl-[prolipoprotein] + sn-glycerol 1-phosphate + H(+)</text>
        <dbReference type="Rhea" id="RHEA:56712"/>
        <dbReference type="Rhea" id="RHEA-COMP:14679"/>
        <dbReference type="Rhea" id="RHEA-COMP:14680"/>
        <dbReference type="ChEBI" id="CHEBI:15378"/>
        <dbReference type="ChEBI" id="CHEBI:29950"/>
        <dbReference type="ChEBI" id="CHEBI:57685"/>
        <dbReference type="ChEBI" id="CHEBI:64716"/>
        <dbReference type="ChEBI" id="CHEBI:140658"/>
        <dbReference type="EC" id="2.5.1.145"/>
    </reaction>
</comment>
<comment type="caution">
    <text evidence="8">The sequence shown here is derived from an EMBL/GenBank/DDBJ whole genome shotgun (WGS) entry which is preliminary data.</text>
</comment>
<feature type="transmembrane region" description="Helical" evidence="7">
    <location>
        <begin position="94"/>
        <end position="111"/>
    </location>
</feature>
<feature type="transmembrane region" description="Helical" evidence="7">
    <location>
        <begin position="239"/>
        <end position="257"/>
    </location>
</feature>
<keyword evidence="8" id="KW-0449">Lipoprotein</keyword>
<dbReference type="RefSeq" id="WP_057742574.1">
    <property type="nucleotide sequence ID" value="NZ_AZEF01000008.1"/>
</dbReference>
<dbReference type="OrthoDB" id="871140at2"/>
<comment type="similarity">
    <text evidence="1 7">Belongs to the Lgt family.</text>
</comment>
<evidence type="ECO:0000256" key="3">
    <source>
        <dbReference type="ARBA" id="ARBA00022679"/>
    </source>
</evidence>
<dbReference type="PANTHER" id="PTHR30589:SF0">
    <property type="entry name" value="PHOSPHATIDYLGLYCEROL--PROLIPOPROTEIN DIACYLGLYCERYL TRANSFERASE"/>
    <property type="match status" value="1"/>
</dbReference>
<dbReference type="PROSITE" id="PS01311">
    <property type="entry name" value="LGT"/>
    <property type="match status" value="1"/>
</dbReference>
<feature type="binding site" evidence="7">
    <location>
        <position position="137"/>
    </location>
    <ligand>
        <name>a 1,2-diacyl-sn-glycero-3-phospho-(1'-sn-glycerol)</name>
        <dbReference type="ChEBI" id="CHEBI:64716"/>
    </ligand>
</feature>
<evidence type="ECO:0000256" key="7">
    <source>
        <dbReference type="HAMAP-Rule" id="MF_01147"/>
    </source>
</evidence>
<organism evidence="8 9">
    <name type="scientific">Liquorilactobacillus capillatus DSM 19910</name>
    <dbReference type="NCBI Taxonomy" id="1423731"/>
    <lineage>
        <taxon>Bacteria</taxon>
        <taxon>Bacillati</taxon>
        <taxon>Bacillota</taxon>
        <taxon>Bacilli</taxon>
        <taxon>Lactobacillales</taxon>
        <taxon>Lactobacillaceae</taxon>
        <taxon>Liquorilactobacillus</taxon>
    </lineage>
</organism>
<protein>
    <recommendedName>
        <fullName evidence="7">Phosphatidylglycerol--prolipoprotein diacylglyceryl transferase</fullName>
        <ecNumber evidence="7">2.5.1.145</ecNumber>
    </recommendedName>
</protein>
<keyword evidence="6 7" id="KW-0472">Membrane</keyword>
<feature type="transmembrane region" description="Helical" evidence="7">
    <location>
        <begin position="209"/>
        <end position="227"/>
    </location>
</feature>
<dbReference type="NCBIfam" id="TIGR00544">
    <property type="entry name" value="lgt"/>
    <property type="match status" value="1"/>
</dbReference>
<comment type="function">
    <text evidence="7">Catalyzes the transfer of the diacylglyceryl group from phosphatidylglycerol to the sulfhydryl group of the N-terminal cysteine of a prolipoprotein, the first step in the formation of mature lipoproteins.</text>
</comment>
<dbReference type="GO" id="GO:0008961">
    <property type="term" value="F:phosphatidylglycerol-prolipoprotein diacylglyceryl transferase activity"/>
    <property type="evidence" value="ECO:0007669"/>
    <property type="project" value="UniProtKB-UniRule"/>
</dbReference>
<dbReference type="AlphaFoldDB" id="A0A0R1M536"/>
<evidence type="ECO:0000313" key="8">
    <source>
        <dbReference type="EMBL" id="KRL02913.1"/>
    </source>
</evidence>
<feature type="transmembrane region" description="Helical" evidence="7">
    <location>
        <begin position="20"/>
        <end position="39"/>
    </location>
</feature>
<dbReference type="UniPathway" id="UPA00664"/>
<accession>A0A0R1M536</accession>
<keyword evidence="9" id="KW-1185">Reference proteome</keyword>
<evidence type="ECO:0000256" key="1">
    <source>
        <dbReference type="ARBA" id="ARBA00007150"/>
    </source>
</evidence>
<dbReference type="EMBL" id="AZEF01000008">
    <property type="protein sequence ID" value="KRL02913.1"/>
    <property type="molecule type" value="Genomic_DNA"/>
</dbReference>
<gene>
    <name evidence="7" type="primary">lgt</name>
    <name evidence="8" type="ORF">FC81_GL000403</name>
</gene>
<keyword evidence="2 7" id="KW-1003">Cell membrane</keyword>
<evidence type="ECO:0000256" key="5">
    <source>
        <dbReference type="ARBA" id="ARBA00022989"/>
    </source>
</evidence>
<proteinExistence type="inferred from homology"/>
<name>A0A0R1M536_9LACO</name>
<dbReference type="InterPro" id="IPR001640">
    <property type="entry name" value="Lgt"/>
</dbReference>
<dbReference type="Proteomes" id="UP000051621">
    <property type="component" value="Unassembled WGS sequence"/>
</dbReference>
<keyword evidence="4 7" id="KW-0812">Transmembrane</keyword>
<dbReference type="EC" id="2.5.1.145" evidence="7"/>
<evidence type="ECO:0000256" key="4">
    <source>
        <dbReference type="ARBA" id="ARBA00022692"/>
    </source>
</evidence>
<keyword evidence="3 7" id="KW-0808">Transferase</keyword>
<comment type="pathway">
    <text evidence="7">Protein modification; lipoprotein biosynthesis (diacylglyceryl transfer).</text>
</comment>
<comment type="subcellular location">
    <subcellularLocation>
        <location evidence="7">Cell membrane</location>
        <topology evidence="7">Multi-pass membrane protein</topology>
    </subcellularLocation>
</comment>
<feature type="transmembrane region" description="Helical" evidence="7">
    <location>
        <begin position="51"/>
        <end position="74"/>
    </location>
</feature>
<dbReference type="GO" id="GO:0042158">
    <property type="term" value="P:lipoprotein biosynthetic process"/>
    <property type="evidence" value="ECO:0007669"/>
    <property type="project" value="UniProtKB-UniRule"/>
</dbReference>
<dbReference type="PANTHER" id="PTHR30589">
    <property type="entry name" value="PROLIPOPROTEIN DIACYLGLYCERYL TRANSFERASE"/>
    <property type="match status" value="1"/>
</dbReference>
<feature type="transmembrane region" description="Helical" evidence="7">
    <location>
        <begin position="179"/>
        <end position="197"/>
    </location>
</feature>
<dbReference type="PATRIC" id="fig|1423731.3.peg.416"/>
<keyword evidence="5 7" id="KW-1133">Transmembrane helix</keyword>
<feature type="transmembrane region" description="Helical" evidence="7">
    <location>
        <begin position="118"/>
        <end position="136"/>
    </location>
</feature>
<evidence type="ECO:0000256" key="6">
    <source>
        <dbReference type="ARBA" id="ARBA00023136"/>
    </source>
</evidence>